<protein>
    <submittedName>
        <fullName evidence="1">Uncharacterized protein</fullName>
    </submittedName>
</protein>
<evidence type="ECO:0000313" key="1">
    <source>
        <dbReference type="EMBL" id="KAK7412413.1"/>
    </source>
</evidence>
<dbReference type="SUPFAM" id="SSF52058">
    <property type="entry name" value="L domain-like"/>
    <property type="match status" value="1"/>
</dbReference>
<dbReference type="EMBL" id="JAYMYS010000001">
    <property type="protein sequence ID" value="KAK7412413.1"/>
    <property type="molecule type" value="Genomic_DNA"/>
</dbReference>
<proteinExistence type="predicted"/>
<accession>A0AAN9XWG6</accession>
<dbReference type="Proteomes" id="UP001386955">
    <property type="component" value="Unassembled WGS sequence"/>
</dbReference>
<evidence type="ECO:0000313" key="2">
    <source>
        <dbReference type="Proteomes" id="UP001386955"/>
    </source>
</evidence>
<organism evidence="1 2">
    <name type="scientific">Psophocarpus tetragonolobus</name>
    <name type="common">Winged bean</name>
    <name type="synonym">Dolichos tetragonolobus</name>
    <dbReference type="NCBI Taxonomy" id="3891"/>
    <lineage>
        <taxon>Eukaryota</taxon>
        <taxon>Viridiplantae</taxon>
        <taxon>Streptophyta</taxon>
        <taxon>Embryophyta</taxon>
        <taxon>Tracheophyta</taxon>
        <taxon>Spermatophyta</taxon>
        <taxon>Magnoliopsida</taxon>
        <taxon>eudicotyledons</taxon>
        <taxon>Gunneridae</taxon>
        <taxon>Pentapetalae</taxon>
        <taxon>rosids</taxon>
        <taxon>fabids</taxon>
        <taxon>Fabales</taxon>
        <taxon>Fabaceae</taxon>
        <taxon>Papilionoideae</taxon>
        <taxon>50 kb inversion clade</taxon>
        <taxon>NPAAA clade</taxon>
        <taxon>indigoferoid/millettioid clade</taxon>
        <taxon>Phaseoleae</taxon>
        <taxon>Psophocarpus</taxon>
    </lineage>
</organism>
<reference evidence="1 2" key="1">
    <citation type="submission" date="2024-01" db="EMBL/GenBank/DDBJ databases">
        <title>The genomes of 5 underutilized Papilionoideae crops provide insights into root nodulation and disease resistanc.</title>
        <authorList>
            <person name="Jiang F."/>
        </authorList>
    </citation>
    <scope>NUCLEOTIDE SEQUENCE [LARGE SCALE GENOMIC DNA]</scope>
    <source>
        <strain evidence="1">DUOXIRENSHENG_FW03</strain>
        <tissue evidence="1">Leaves</tissue>
    </source>
</reference>
<keyword evidence="2" id="KW-1185">Reference proteome</keyword>
<dbReference type="InterPro" id="IPR032675">
    <property type="entry name" value="LRR_dom_sf"/>
</dbReference>
<name>A0AAN9XWG6_PSOTE</name>
<comment type="caution">
    <text evidence="1">The sequence shown here is derived from an EMBL/GenBank/DDBJ whole genome shotgun (WGS) entry which is preliminary data.</text>
</comment>
<dbReference type="Gene3D" id="3.80.10.10">
    <property type="entry name" value="Ribonuclease Inhibitor"/>
    <property type="match status" value="1"/>
</dbReference>
<dbReference type="AlphaFoldDB" id="A0AAN9XWG6"/>
<gene>
    <name evidence="1" type="ORF">VNO78_03872</name>
</gene>
<sequence>MMWCFLSKIEGSEDSAESLYVYENVYSLIPKFVSLLARLQMLKFFQNEIKLFAPKFGNLKALECLQMKISSSGIGGLPLHTLKGLKELKLSKCPPRPSTFPILTEISDSPESIERLYNQISMPLCPLFSSLDKHFILLTIFNEF</sequence>